<dbReference type="InterPro" id="IPR008942">
    <property type="entry name" value="ENTH_VHS"/>
</dbReference>
<dbReference type="FunFam" id="1.25.40.90:FF:000030">
    <property type="entry name" value="DUF618 domain protein"/>
    <property type="match status" value="1"/>
</dbReference>
<dbReference type="PANTHER" id="PTHR12460">
    <property type="entry name" value="CYCLIN-DEPENDENT KINASE INHIBITOR-RELATED PROTEIN"/>
    <property type="match status" value="1"/>
</dbReference>
<protein>
    <submittedName>
        <fullName evidence="3">DUF618 domain-containing protein</fullName>
    </submittedName>
</protein>
<dbReference type="OrthoDB" id="10069473at2759"/>
<dbReference type="AlphaFoldDB" id="A0A3N2Q028"/>
<feature type="compositionally biased region" description="Pro residues" evidence="1">
    <location>
        <begin position="303"/>
        <end position="312"/>
    </location>
</feature>
<keyword evidence="4" id="KW-1185">Reference proteome</keyword>
<evidence type="ECO:0000259" key="2">
    <source>
        <dbReference type="PROSITE" id="PS51391"/>
    </source>
</evidence>
<dbReference type="GeneID" id="39580140"/>
<dbReference type="Pfam" id="PF04818">
    <property type="entry name" value="CID"/>
    <property type="match status" value="1"/>
</dbReference>
<dbReference type="Proteomes" id="UP000272025">
    <property type="component" value="Unassembled WGS sequence"/>
</dbReference>
<evidence type="ECO:0000313" key="4">
    <source>
        <dbReference type="Proteomes" id="UP000272025"/>
    </source>
</evidence>
<dbReference type="SMART" id="SM00582">
    <property type="entry name" value="RPR"/>
    <property type="match status" value="1"/>
</dbReference>
<reference evidence="3 4" key="1">
    <citation type="journal article" date="2018" name="Mol. Ecol.">
        <title>The obligate alkalophilic soda-lake fungus Sodiomyces alkalinus has shifted to a protein diet.</title>
        <authorList>
            <person name="Grum-Grzhimaylo A.A."/>
            <person name="Falkoski D.L."/>
            <person name="van den Heuvel J."/>
            <person name="Valero-Jimenez C.A."/>
            <person name="Min B."/>
            <person name="Choi I.G."/>
            <person name="Lipzen A."/>
            <person name="Daum C.G."/>
            <person name="Aanen D.K."/>
            <person name="Tsang A."/>
            <person name="Henrissat B."/>
            <person name="Bilanenko E.N."/>
            <person name="de Vries R.P."/>
            <person name="van Kan J.A.L."/>
            <person name="Grigoriev I.V."/>
            <person name="Debets A.J.M."/>
        </authorList>
    </citation>
    <scope>NUCLEOTIDE SEQUENCE [LARGE SCALE GENOMIC DNA]</scope>
    <source>
        <strain evidence="3 4">F11</strain>
    </source>
</reference>
<gene>
    <name evidence="3" type="ORF">SODALDRAFT_332270</name>
</gene>
<evidence type="ECO:0000256" key="1">
    <source>
        <dbReference type="SAM" id="MobiDB-lite"/>
    </source>
</evidence>
<dbReference type="Gene3D" id="1.25.40.90">
    <property type="match status" value="1"/>
</dbReference>
<dbReference type="PANTHER" id="PTHR12460:SF0">
    <property type="entry name" value="CID DOMAIN-CONTAINING PROTEIN-RELATED"/>
    <property type="match status" value="1"/>
</dbReference>
<proteinExistence type="predicted"/>
<dbReference type="EMBL" id="ML119053">
    <property type="protein sequence ID" value="ROT40107.1"/>
    <property type="molecule type" value="Genomic_DNA"/>
</dbReference>
<evidence type="ECO:0000313" key="3">
    <source>
        <dbReference type="EMBL" id="ROT40107.1"/>
    </source>
</evidence>
<dbReference type="CDD" id="cd17003">
    <property type="entry name" value="CID_Rtt103"/>
    <property type="match status" value="1"/>
</dbReference>
<dbReference type="InterPro" id="IPR006569">
    <property type="entry name" value="CID_dom"/>
</dbReference>
<organism evidence="3 4">
    <name type="scientific">Sodiomyces alkalinus (strain CBS 110278 / VKM F-3762 / F11)</name>
    <name type="common">Alkaliphilic filamentous fungus</name>
    <dbReference type="NCBI Taxonomy" id="1314773"/>
    <lineage>
        <taxon>Eukaryota</taxon>
        <taxon>Fungi</taxon>
        <taxon>Dikarya</taxon>
        <taxon>Ascomycota</taxon>
        <taxon>Pezizomycotina</taxon>
        <taxon>Sordariomycetes</taxon>
        <taxon>Hypocreomycetidae</taxon>
        <taxon>Glomerellales</taxon>
        <taxon>Plectosphaerellaceae</taxon>
        <taxon>Sodiomyces</taxon>
    </lineage>
</organism>
<dbReference type="GO" id="GO:0099122">
    <property type="term" value="F:RNA polymerase II C-terminal domain binding"/>
    <property type="evidence" value="ECO:0007669"/>
    <property type="project" value="InterPro"/>
</dbReference>
<dbReference type="SUPFAM" id="SSF48464">
    <property type="entry name" value="ENTH/VHS domain"/>
    <property type="match status" value="1"/>
</dbReference>
<dbReference type="STRING" id="1314773.A0A3N2Q028"/>
<accession>A0A3N2Q028</accession>
<name>A0A3N2Q028_SODAK</name>
<dbReference type="PROSITE" id="PS51391">
    <property type="entry name" value="CID"/>
    <property type="match status" value="1"/>
</dbReference>
<feature type="region of interest" description="Disordered" evidence="1">
    <location>
        <begin position="372"/>
        <end position="393"/>
    </location>
</feature>
<feature type="region of interest" description="Disordered" evidence="1">
    <location>
        <begin position="276"/>
        <end position="349"/>
    </location>
</feature>
<dbReference type="InterPro" id="IPR047883">
    <property type="entry name" value="Rtt103-like_CID"/>
</dbReference>
<sequence>MAFSDDSVLSRLSSLNESHDSIATAAQWIMFHRRHAERTAHIWLQRLRDSSSIRRLSLIYLANEVTQQSKARHRQDFVMAFSPIIAEALAVAYKGAPSDIQAKLRRVVEVWADRSIFDPAIQAAIEARLQDVEKSKAGSNGAFGSTTGSIPPELSPLLTVYGKVEKTRLPAKSSTDSADHDWDNLRGRDSPIPSAPVYAARLNGLVRSLATAEVAVRESIQARMSLIEELEKLLGSHREALITDEAKLSTLATRKAEIESKKQEIEIAIMRTLPVPENRQVSPDGPADSPLAEPERPEIEELTPPPLDPGPVEPTSIGHAGAEVPEFRSKFDNDNGPQVQTQDAKHQGPVTSGIEMLSNLASHYKALPTSINGSKKRRLDEGTEIPDLQTDNGIEPGVAEMLREYNTKP</sequence>
<dbReference type="RefSeq" id="XP_028467913.1">
    <property type="nucleotide sequence ID" value="XM_028611662.1"/>
</dbReference>
<dbReference type="GO" id="GO:0031124">
    <property type="term" value="P:mRNA 3'-end processing"/>
    <property type="evidence" value="ECO:0007669"/>
    <property type="project" value="InterPro"/>
</dbReference>
<feature type="domain" description="CID" evidence="2">
    <location>
        <begin position="1"/>
        <end position="133"/>
    </location>
</feature>